<evidence type="ECO:0000256" key="4">
    <source>
        <dbReference type="ARBA" id="ARBA00022519"/>
    </source>
</evidence>
<dbReference type="GO" id="GO:0005886">
    <property type="term" value="C:plasma membrane"/>
    <property type="evidence" value="ECO:0007669"/>
    <property type="project" value="UniProtKB-SubCell"/>
</dbReference>
<dbReference type="OrthoDB" id="2877624at2"/>
<dbReference type="EMBL" id="SMAK01000003">
    <property type="protein sequence ID" value="TCT11925.1"/>
    <property type="molecule type" value="Genomic_DNA"/>
</dbReference>
<evidence type="ECO:0000256" key="8">
    <source>
        <dbReference type="ARBA" id="ARBA00038436"/>
    </source>
</evidence>
<dbReference type="PANTHER" id="PTHR35011:SF10">
    <property type="entry name" value="TRAP TRANSPORTER SMALL PERMEASE PROTEIN"/>
    <property type="match status" value="1"/>
</dbReference>
<name>A0A4R3MJJ9_9HYPH</name>
<comment type="function">
    <text evidence="9">Part of the tripartite ATP-independent periplasmic (TRAP) transport system.</text>
</comment>
<evidence type="ECO:0000256" key="9">
    <source>
        <dbReference type="RuleBase" id="RU369079"/>
    </source>
</evidence>
<evidence type="ECO:0000256" key="7">
    <source>
        <dbReference type="ARBA" id="ARBA00023136"/>
    </source>
</evidence>
<comment type="similarity">
    <text evidence="8 9">Belongs to the TRAP transporter small permease family.</text>
</comment>
<keyword evidence="3" id="KW-1003">Cell membrane</keyword>
<evidence type="ECO:0000256" key="5">
    <source>
        <dbReference type="ARBA" id="ARBA00022692"/>
    </source>
</evidence>
<keyword evidence="7 9" id="KW-0472">Membrane</keyword>
<keyword evidence="6 9" id="KW-1133">Transmembrane helix</keyword>
<gene>
    <name evidence="11" type="ORF">EDC22_103238</name>
</gene>
<evidence type="ECO:0000256" key="2">
    <source>
        <dbReference type="ARBA" id="ARBA00022448"/>
    </source>
</evidence>
<evidence type="ECO:0000256" key="3">
    <source>
        <dbReference type="ARBA" id="ARBA00022475"/>
    </source>
</evidence>
<dbReference type="RefSeq" id="WP_132805816.1">
    <property type="nucleotide sequence ID" value="NZ_SMAK01000003.1"/>
</dbReference>
<dbReference type="InterPro" id="IPR007387">
    <property type="entry name" value="TRAP_DctQ"/>
</dbReference>
<reference evidence="11 12" key="1">
    <citation type="submission" date="2019-03" db="EMBL/GenBank/DDBJ databases">
        <title>Genomic Encyclopedia of Type Strains, Phase IV (KMG-IV): sequencing the most valuable type-strain genomes for metagenomic binning, comparative biology and taxonomic classification.</title>
        <authorList>
            <person name="Goeker M."/>
        </authorList>
    </citation>
    <scope>NUCLEOTIDE SEQUENCE [LARGE SCALE GENOMIC DNA]</scope>
    <source>
        <strain evidence="11 12">DSM 19345</strain>
    </source>
</reference>
<dbReference type="InterPro" id="IPR055348">
    <property type="entry name" value="DctQ"/>
</dbReference>
<evidence type="ECO:0000256" key="1">
    <source>
        <dbReference type="ARBA" id="ARBA00004429"/>
    </source>
</evidence>
<dbReference type="AlphaFoldDB" id="A0A4R3MJJ9"/>
<feature type="transmembrane region" description="Helical" evidence="9">
    <location>
        <begin position="99"/>
        <end position="120"/>
    </location>
</feature>
<comment type="subcellular location">
    <subcellularLocation>
        <location evidence="1 9">Cell inner membrane</location>
        <topology evidence="1 9">Multi-pass membrane protein</topology>
    </subcellularLocation>
</comment>
<evidence type="ECO:0000256" key="6">
    <source>
        <dbReference type="ARBA" id="ARBA00022989"/>
    </source>
</evidence>
<evidence type="ECO:0000313" key="12">
    <source>
        <dbReference type="Proteomes" id="UP000295678"/>
    </source>
</evidence>
<protein>
    <recommendedName>
        <fullName evidence="9">TRAP transporter small permease protein</fullName>
    </recommendedName>
</protein>
<sequence length="184" mass="19807">MSGLPDPGGPHAGRSRALRAAEFVLGLMIVVLLMAMMLVTTIDVFGRYLLSRPLPGAFEITEIMLAMTIFIGLPLVCLKEEHVAVTLLTERFRPRLRNVHAAIVSLACAGVLLVIAWRLVRHSLQLASYGDVTIFLRMPKGPIGYTMAGFTLLGALALLVVAREHIAAARSAQTVPPAGGIRDD</sequence>
<dbReference type="Pfam" id="PF04290">
    <property type="entry name" value="DctQ"/>
    <property type="match status" value="1"/>
</dbReference>
<proteinExistence type="inferred from homology"/>
<keyword evidence="2 9" id="KW-0813">Transport</keyword>
<keyword evidence="12" id="KW-1185">Reference proteome</keyword>
<dbReference type="PANTHER" id="PTHR35011">
    <property type="entry name" value="2,3-DIKETO-L-GULONATE TRAP TRANSPORTER SMALL PERMEASE PROTEIN YIAM"/>
    <property type="match status" value="1"/>
</dbReference>
<dbReference type="GO" id="GO:0015740">
    <property type="term" value="P:C4-dicarboxylate transport"/>
    <property type="evidence" value="ECO:0007669"/>
    <property type="project" value="TreeGrafter"/>
</dbReference>
<evidence type="ECO:0000259" key="10">
    <source>
        <dbReference type="Pfam" id="PF04290"/>
    </source>
</evidence>
<feature type="transmembrane region" description="Helical" evidence="9">
    <location>
        <begin position="57"/>
        <end position="78"/>
    </location>
</feature>
<organism evidence="11 12">
    <name type="scientific">Tepidamorphus gemmatus</name>
    <dbReference type="NCBI Taxonomy" id="747076"/>
    <lineage>
        <taxon>Bacteria</taxon>
        <taxon>Pseudomonadati</taxon>
        <taxon>Pseudomonadota</taxon>
        <taxon>Alphaproteobacteria</taxon>
        <taxon>Hyphomicrobiales</taxon>
        <taxon>Tepidamorphaceae</taxon>
        <taxon>Tepidamorphus</taxon>
    </lineage>
</organism>
<feature type="domain" description="Tripartite ATP-independent periplasmic transporters DctQ component" evidence="10">
    <location>
        <begin position="36"/>
        <end position="163"/>
    </location>
</feature>
<accession>A0A4R3MJJ9</accession>
<keyword evidence="4 9" id="KW-0997">Cell inner membrane</keyword>
<dbReference type="Proteomes" id="UP000295678">
    <property type="component" value="Unassembled WGS sequence"/>
</dbReference>
<evidence type="ECO:0000313" key="11">
    <source>
        <dbReference type="EMBL" id="TCT11925.1"/>
    </source>
</evidence>
<comment type="caution">
    <text evidence="11">The sequence shown here is derived from an EMBL/GenBank/DDBJ whole genome shotgun (WGS) entry which is preliminary data.</text>
</comment>
<keyword evidence="5 9" id="KW-0812">Transmembrane</keyword>
<feature type="transmembrane region" description="Helical" evidence="9">
    <location>
        <begin position="143"/>
        <end position="162"/>
    </location>
</feature>
<comment type="subunit">
    <text evidence="9">The complex comprises the extracytoplasmic solute receptor protein and the two transmembrane proteins.</text>
</comment>
<feature type="transmembrane region" description="Helical" evidence="9">
    <location>
        <begin position="23"/>
        <end position="45"/>
    </location>
</feature>
<dbReference type="GO" id="GO:0022857">
    <property type="term" value="F:transmembrane transporter activity"/>
    <property type="evidence" value="ECO:0007669"/>
    <property type="project" value="UniProtKB-UniRule"/>
</dbReference>